<dbReference type="Proteomes" id="UP000756921">
    <property type="component" value="Unassembled WGS sequence"/>
</dbReference>
<proteinExistence type="predicted"/>
<dbReference type="AlphaFoldDB" id="A0A9P6GE55"/>
<feature type="chain" id="PRO_5040257845" evidence="1">
    <location>
        <begin position="24"/>
        <end position="85"/>
    </location>
</feature>
<gene>
    <name evidence="2" type="ORF">PMIN01_08275</name>
</gene>
<comment type="caution">
    <text evidence="2">The sequence shown here is derived from an EMBL/GenBank/DDBJ whole genome shotgun (WGS) entry which is preliminary data.</text>
</comment>
<name>A0A9P6GE55_9PLEO</name>
<dbReference type="EMBL" id="WJXW01000008">
    <property type="protein sequence ID" value="KAF9733932.1"/>
    <property type="molecule type" value="Genomic_DNA"/>
</dbReference>
<evidence type="ECO:0000256" key="1">
    <source>
        <dbReference type="SAM" id="SignalP"/>
    </source>
</evidence>
<protein>
    <submittedName>
        <fullName evidence="2">Uncharacterized protein</fullName>
    </submittedName>
</protein>
<keyword evidence="1" id="KW-0732">Signal</keyword>
<reference evidence="2" key="1">
    <citation type="journal article" date="2020" name="Mol. Plant Microbe Interact.">
        <title>Genome Sequence of the Biocontrol Agent Coniothyrium minitans strain Conio (IMI 134523).</title>
        <authorList>
            <person name="Patel D."/>
            <person name="Shittu T.A."/>
            <person name="Baroncelli R."/>
            <person name="Muthumeenakshi S."/>
            <person name="Osborne T.H."/>
            <person name="Janganan T.K."/>
            <person name="Sreenivasaprasad S."/>
        </authorList>
    </citation>
    <scope>NUCLEOTIDE SEQUENCE</scope>
    <source>
        <strain evidence="2">Conio</strain>
    </source>
</reference>
<keyword evidence="3" id="KW-1185">Reference proteome</keyword>
<evidence type="ECO:0000313" key="2">
    <source>
        <dbReference type="EMBL" id="KAF9733932.1"/>
    </source>
</evidence>
<evidence type="ECO:0000313" key="3">
    <source>
        <dbReference type="Proteomes" id="UP000756921"/>
    </source>
</evidence>
<feature type="signal peptide" evidence="1">
    <location>
        <begin position="1"/>
        <end position="23"/>
    </location>
</feature>
<sequence>MQFHLLALLLTTLILLFASATSACKCLVHGVNDREQTEYCCLAHVHGQYDEDKKDCVAHSISEKLTKFSYCCWLRTGVVGSDCKH</sequence>
<dbReference type="OrthoDB" id="3624704at2759"/>
<accession>A0A9P6GE55</accession>
<organism evidence="2 3">
    <name type="scientific">Paraphaeosphaeria minitans</name>
    <dbReference type="NCBI Taxonomy" id="565426"/>
    <lineage>
        <taxon>Eukaryota</taxon>
        <taxon>Fungi</taxon>
        <taxon>Dikarya</taxon>
        <taxon>Ascomycota</taxon>
        <taxon>Pezizomycotina</taxon>
        <taxon>Dothideomycetes</taxon>
        <taxon>Pleosporomycetidae</taxon>
        <taxon>Pleosporales</taxon>
        <taxon>Massarineae</taxon>
        <taxon>Didymosphaeriaceae</taxon>
        <taxon>Paraphaeosphaeria</taxon>
    </lineage>
</organism>